<evidence type="ECO:0000256" key="1">
    <source>
        <dbReference type="ARBA" id="ARBA00004555"/>
    </source>
</evidence>
<dbReference type="PROSITE" id="PS51417">
    <property type="entry name" value="ARF"/>
    <property type="match status" value="1"/>
</dbReference>
<feature type="region of interest" description="Disordered" evidence="15">
    <location>
        <begin position="188"/>
        <end position="222"/>
    </location>
</feature>
<keyword evidence="14" id="KW-0460">Magnesium</keyword>
<dbReference type="PRINTS" id="PR00328">
    <property type="entry name" value="SAR1GTPBP"/>
</dbReference>
<feature type="binding site" evidence="14">
    <location>
        <position position="44"/>
    </location>
    <ligand>
        <name>Mg(2+)</name>
        <dbReference type="ChEBI" id="CHEBI:18420"/>
    </ligand>
</feature>
<dbReference type="GO" id="GO:0046872">
    <property type="term" value="F:metal ion binding"/>
    <property type="evidence" value="ECO:0007669"/>
    <property type="project" value="UniProtKB-KW"/>
</dbReference>
<protein>
    <recommendedName>
        <fullName evidence="12">ADP-ribosylation factor</fullName>
    </recommendedName>
</protein>
<keyword evidence="10" id="KW-0449">Lipoprotein</keyword>
<evidence type="ECO:0000256" key="10">
    <source>
        <dbReference type="ARBA" id="ARBA00023288"/>
    </source>
</evidence>
<evidence type="ECO:0000256" key="7">
    <source>
        <dbReference type="ARBA" id="ARBA00022927"/>
    </source>
</evidence>
<dbReference type="CDD" id="cd00878">
    <property type="entry name" value="Arf_Arl"/>
    <property type="match status" value="1"/>
</dbReference>
<evidence type="ECO:0000256" key="15">
    <source>
        <dbReference type="SAM" id="MobiDB-lite"/>
    </source>
</evidence>
<evidence type="ECO:0000256" key="11">
    <source>
        <dbReference type="ARBA" id="ARBA00053326"/>
    </source>
</evidence>
<evidence type="ECO:0000256" key="9">
    <source>
        <dbReference type="ARBA" id="ARBA00023134"/>
    </source>
</evidence>
<gene>
    <name evidence="16" type="ORF">IF1G_10116</name>
</gene>
<dbReference type="GO" id="GO:0015031">
    <property type="term" value="P:protein transport"/>
    <property type="evidence" value="ECO:0007669"/>
    <property type="project" value="UniProtKB-KW"/>
</dbReference>
<dbReference type="NCBIfam" id="TIGR00231">
    <property type="entry name" value="small_GTP"/>
    <property type="match status" value="1"/>
</dbReference>
<name>A0A545UP37_9HYPO</name>
<keyword evidence="7" id="KW-0653">Protein transport</keyword>
<dbReference type="SMART" id="SM00178">
    <property type="entry name" value="SAR"/>
    <property type="match status" value="1"/>
</dbReference>
<dbReference type="InterPro" id="IPR006689">
    <property type="entry name" value="Small_GTPase_ARF/SAR"/>
</dbReference>
<dbReference type="SMART" id="SM00177">
    <property type="entry name" value="ARF"/>
    <property type="match status" value="1"/>
</dbReference>
<dbReference type="FunFam" id="3.40.50.300:FF:003500">
    <property type="entry name" value="ADP-ribosylation factor 1"/>
    <property type="match status" value="1"/>
</dbReference>
<dbReference type="GO" id="GO:0005794">
    <property type="term" value="C:Golgi apparatus"/>
    <property type="evidence" value="ECO:0007669"/>
    <property type="project" value="UniProtKB-SubCell"/>
</dbReference>
<comment type="caution">
    <text evidence="16">The sequence shown here is derived from an EMBL/GenBank/DDBJ whole genome shotgun (WGS) entry which is preliminary data.</text>
</comment>
<dbReference type="Pfam" id="PF00025">
    <property type="entry name" value="Arf"/>
    <property type="match status" value="1"/>
</dbReference>
<keyword evidence="9 13" id="KW-0342">GTP-binding</keyword>
<dbReference type="EMBL" id="SPUK01000020">
    <property type="protein sequence ID" value="TQV91235.1"/>
    <property type="molecule type" value="Genomic_DNA"/>
</dbReference>
<dbReference type="InterPro" id="IPR005225">
    <property type="entry name" value="Small_GTP-bd"/>
</dbReference>
<dbReference type="GO" id="GO:0016192">
    <property type="term" value="P:vesicle-mediated transport"/>
    <property type="evidence" value="ECO:0007669"/>
    <property type="project" value="UniProtKB-KW"/>
</dbReference>
<evidence type="ECO:0000256" key="4">
    <source>
        <dbReference type="ARBA" id="ARBA00022707"/>
    </source>
</evidence>
<dbReference type="InterPro" id="IPR027417">
    <property type="entry name" value="P-loop_NTPase"/>
</dbReference>
<feature type="compositionally biased region" description="Polar residues" evidence="15">
    <location>
        <begin position="191"/>
        <end position="204"/>
    </location>
</feature>
<organism evidence="16 17">
    <name type="scientific">Cordyceps javanica</name>
    <dbReference type="NCBI Taxonomy" id="43265"/>
    <lineage>
        <taxon>Eukaryota</taxon>
        <taxon>Fungi</taxon>
        <taxon>Dikarya</taxon>
        <taxon>Ascomycota</taxon>
        <taxon>Pezizomycotina</taxon>
        <taxon>Sordariomycetes</taxon>
        <taxon>Hypocreomycetidae</taxon>
        <taxon>Hypocreales</taxon>
        <taxon>Cordycipitaceae</taxon>
        <taxon>Cordyceps</taxon>
    </lineage>
</organism>
<feature type="binding site" evidence="13">
    <location>
        <position position="67"/>
    </location>
    <ligand>
        <name>GTP</name>
        <dbReference type="ChEBI" id="CHEBI:37565"/>
    </ligand>
</feature>
<dbReference type="Proteomes" id="UP000315783">
    <property type="component" value="Unassembled WGS sequence"/>
</dbReference>
<evidence type="ECO:0000256" key="3">
    <source>
        <dbReference type="ARBA" id="ARBA00022448"/>
    </source>
</evidence>
<sequence>MKLGNWMFWRPNERRVLLMGLDYAGKTTLLYRWLLNKTVEAIPTVGFNVETIKYPAGYAFEVWDVGGCDKIRPLYRHYFQNTELIIFLHNCADMDRFDEQLDLLRNFIPDEELRHVPVLVVLTVQDLMEPATKDEDMAKIMAAYQDMAVSCRRPAPLRIFNSPGFSATTTENPNIILDELVKMITDEHGGSSFSPKTNKSSDSKVSGAATGGSDAERAKAMADTDVTTTDDFWRTFEDGTLEPWDHYHHLKAGFFVLVEAFEQGGGVLDAAETFIRHLERLRAGNPQRFRNTTHRTMTIFWLAQLHVAASSYIHSSDIKRALRRDDFKAVVLNSPQLTDGRLWSEYYSKGALFNQEAKDCWCLPDLRPLPSVAAGKRQKAGHAPTATVADADRLIGFGLTVVQQTMSSKARRGPIVKAALDALMSSTMRERTVTTAIPPYSETQAYFWVQLVHAAIATATTPGANKTASLQWSGSVESLTLPALKALFGITGDEWREHYSAKLWESLGARMQFQPPDKKPLPNVIAVSDHTRVGAARGAMARSYAAEDEPRSELPPPKDLAVMAAVLAQELADGSGSDHGRMIQALFRTLQPSVEDRGQDPRGHRKRRSLAIAEGLELPCPGIIDGSTQRMFWVQQVLLAVESFEGADFGDFIRSNVHLAYKDLPLVHYSPMLWASQEAKAVYLGPDRKSLSSFII</sequence>
<keyword evidence="3" id="KW-0813">Transport</keyword>
<evidence type="ECO:0000256" key="5">
    <source>
        <dbReference type="ARBA" id="ARBA00022741"/>
    </source>
</evidence>
<evidence type="ECO:0000256" key="12">
    <source>
        <dbReference type="ARBA" id="ARBA00070396"/>
    </source>
</evidence>
<dbReference type="Gene3D" id="3.40.50.300">
    <property type="entry name" value="P-loop containing nucleotide triphosphate hydrolases"/>
    <property type="match status" value="1"/>
</dbReference>
<keyword evidence="4" id="KW-0519">Myristate</keyword>
<keyword evidence="5 13" id="KW-0547">Nucleotide-binding</keyword>
<keyword evidence="6" id="KW-0931">ER-Golgi transport</keyword>
<keyword evidence="14" id="KW-0479">Metal-binding</keyword>
<evidence type="ECO:0000313" key="16">
    <source>
        <dbReference type="EMBL" id="TQV91235.1"/>
    </source>
</evidence>
<keyword evidence="8" id="KW-0333">Golgi apparatus</keyword>
<comment type="function">
    <text evidence="11">GTP-binding protein involved in protein trafficking; may modulate vesicle budding and uncoating within the Golgi apparatus.</text>
</comment>
<dbReference type="PANTHER" id="PTHR11711">
    <property type="entry name" value="ADP RIBOSYLATION FACTOR-RELATED"/>
    <property type="match status" value="1"/>
</dbReference>
<dbReference type="SUPFAM" id="SSF52540">
    <property type="entry name" value="P-loop containing nucleoside triphosphate hydrolases"/>
    <property type="match status" value="1"/>
</dbReference>
<feature type="binding site" evidence="14">
    <location>
        <position position="27"/>
    </location>
    <ligand>
        <name>Mg(2+)</name>
        <dbReference type="ChEBI" id="CHEBI:18420"/>
    </ligand>
</feature>
<reference evidence="16 17" key="1">
    <citation type="journal article" date="2019" name="Appl. Microbiol. Biotechnol.">
        <title>Genome sequence of Isaria javanica and comparative genome analysis insights into family S53 peptidase evolution in fungal entomopathogens.</title>
        <authorList>
            <person name="Lin R."/>
            <person name="Zhang X."/>
            <person name="Xin B."/>
            <person name="Zou M."/>
            <person name="Gao Y."/>
            <person name="Qin F."/>
            <person name="Hu Q."/>
            <person name="Xie B."/>
            <person name="Cheng X."/>
        </authorList>
    </citation>
    <scope>NUCLEOTIDE SEQUENCE [LARGE SCALE GENOMIC DNA]</scope>
    <source>
        <strain evidence="16 17">IJ1G</strain>
    </source>
</reference>
<comment type="subcellular location">
    <subcellularLocation>
        <location evidence="1">Golgi apparatus</location>
    </subcellularLocation>
</comment>
<evidence type="ECO:0000313" key="17">
    <source>
        <dbReference type="Proteomes" id="UP000315783"/>
    </source>
</evidence>
<accession>A0A545UP37</accession>
<keyword evidence="17" id="KW-1185">Reference proteome</keyword>
<comment type="similarity">
    <text evidence="2">Belongs to the small GTPase superfamily. Arf family.</text>
</comment>
<dbReference type="InterPro" id="IPR024156">
    <property type="entry name" value="Small_GTPase_ARF"/>
</dbReference>
<feature type="binding site" evidence="13">
    <location>
        <begin position="20"/>
        <end position="27"/>
    </location>
    <ligand>
        <name>GTP</name>
        <dbReference type="ChEBI" id="CHEBI:37565"/>
    </ligand>
</feature>
<evidence type="ECO:0000256" key="6">
    <source>
        <dbReference type="ARBA" id="ARBA00022892"/>
    </source>
</evidence>
<dbReference type="GO" id="GO:0005525">
    <property type="term" value="F:GTP binding"/>
    <property type="evidence" value="ECO:0007669"/>
    <property type="project" value="UniProtKB-KW"/>
</dbReference>
<evidence type="ECO:0000256" key="14">
    <source>
        <dbReference type="PIRSR" id="PIRSR606689-2"/>
    </source>
</evidence>
<dbReference type="GO" id="GO:0003924">
    <property type="term" value="F:GTPase activity"/>
    <property type="evidence" value="ECO:0007669"/>
    <property type="project" value="InterPro"/>
</dbReference>
<evidence type="ECO:0000256" key="13">
    <source>
        <dbReference type="PIRSR" id="PIRSR606689-1"/>
    </source>
</evidence>
<evidence type="ECO:0000256" key="2">
    <source>
        <dbReference type="ARBA" id="ARBA00010290"/>
    </source>
</evidence>
<proteinExistence type="inferred from homology"/>
<evidence type="ECO:0000256" key="8">
    <source>
        <dbReference type="ARBA" id="ARBA00023034"/>
    </source>
</evidence>
<dbReference type="STRING" id="43265.A0A545UP37"/>
<dbReference type="AlphaFoldDB" id="A0A545UP37"/>